<reference evidence="2" key="2">
    <citation type="submission" date="2025-08" db="UniProtKB">
        <authorList>
            <consortium name="RefSeq"/>
        </authorList>
    </citation>
    <scope>IDENTIFICATION</scope>
</reference>
<dbReference type="Proteomes" id="UP000694861">
    <property type="component" value="Linkage group LG3"/>
</dbReference>
<reference evidence="1" key="1">
    <citation type="journal article" date="2012" name="Nat. Commun.">
        <title>The genome of Prunus mume.</title>
        <authorList>
            <person name="Zhang Q."/>
            <person name="Chen W."/>
            <person name="Sun L."/>
            <person name="Zhao F."/>
            <person name="Huang B."/>
            <person name="Yang W."/>
            <person name="Tao Y."/>
            <person name="Wang J."/>
            <person name="Yuan Z."/>
            <person name="Fan G."/>
            <person name="Xing Z."/>
            <person name="Han C."/>
            <person name="Pan H."/>
            <person name="Zhong X."/>
            <person name="Shi W."/>
            <person name="Liang X."/>
            <person name="Du D."/>
            <person name="Sun F."/>
            <person name="Xu Z."/>
            <person name="Hao R."/>
            <person name="Lv T."/>
            <person name="Lv Y."/>
            <person name="Zheng Z."/>
            <person name="Sun M."/>
            <person name="Luo L."/>
            <person name="Cai M."/>
            <person name="Gao Y."/>
            <person name="Wang J."/>
            <person name="Yin Y."/>
            <person name="Xu X."/>
            <person name="Cheng T."/>
            <person name="Wang J."/>
        </authorList>
    </citation>
    <scope>NUCLEOTIDE SEQUENCE [LARGE SCALE GENOMIC DNA]</scope>
</reference>
<evidence type="ECO:0000313" key="1">
    <source>
        <dbReference type="Proteomes" id="UP000694861"/>
    </source>
</evidence>
<name>A0ABM0NNS6_PRUMU</name>
<dbReference type="Gene3D" id="1.10.10.60">
    <property type="entry name" value="Homeodomain-like"/>
    <property type="match status" value="1"/>
</dbReference>
<sequence length="232" mass="27301">MEVNRGNHDERRPQRTSVETIEWTLEHHKQFVDTMVRLELDDLRIRTARRTILIVELMNNEALRLFPRSTLLTHISNFKRFQKIPSRGFQKTSAHSALMRDLERLNTNKKEEEKEDDMSFSWKLEHHKKFVEAVIQLELGKVKVTPKGILKLMDEKHRPGLSVRAVAKHLLGLMVLQKKTQISHVRTQLSHSQTQYYAKLEEVRRMKEIIRTLSNVNISLVTRPNANISQVK</sequence>
<organism evidence="1 2">
    <name type="scientific">Prunus mume</name>
    <name type="common">Japanese apricot</name>
    <name type="synonym">Armeniaca mume</name>
    <dbReference type="NCBI Taxonomy" id="102107"/>
    <lineage>
        <taxon>Eukaryota</taxon>
        <taxon>Viridiplantae</taxon>
        <taxon>Streptophyta</taxon>
        <taxon>Embryophyta</taxon>
        <taxon>Tracheophyta</taxon>
        <taxon>Spermatophyta</taxon>
        <taxon>Magnoliopsida</taxon>
        <taxon>eudicotyledons</taxon>
        <taxon>Gunneridae</taxon>
        <taxon>Pentapetalae</taxon>
        <taxon>rosids</taxon>
        <taxon>fabids</taxon>
        <taxon>Rosales</taxon>
        <taxon>Rosaceae</taxon>
        <taxon>Amygdaloideae</taxon>
        <taxon>Amygdaleae</taxon>
        <taxon>Prunus</taxon>
    </lineage>
</organism>
<evidence type="ECO:0000313" key="2">
    <source>
        <dbReference type="RefSeq" id="XP_008227545.1"/>
    </source>
</evidence>
<accession>A0ABM0NNS6</accession>
<protein>
    <submittedName>
        <fullName evidence="2">Uncharacterized protein LOC103327046</fullName>
    </submittedName>
</protein>
<dbReference type="GeneID" id="103327046"/>
<keyword evidence="1" id="KW-1185">Reference proteome</keyword>
<gene>
    <name evidence="2" type="primary">LOC103327046</name>
</gene>
<proteinExistence type="predicted"/>
<dbReference type="RefSeq" id="XP_008227545.1">
    <property type="nucleotide sequence ID" value="XM_008229323.2"/>
</dbReference>